<evidence type="ECO:0000256" key="1">
    <source>
        <dbReference type="SAM" id="SignalP"/>
    </source>
</evidence>
<reference evidence="2 3" key="1">
    <citation type="journal article" date="2019" name="Int. J. Syst. Evol. Microbiol.">
        <title>The Global Catalogue of Microorganisms (GCM) 10K type strain sequencing project: providing services to taxonomists for standard genome sequencing and annotation.</title>
        <authorList>
            <consortium name="The Broad Institute Genomics Platform"/>
            <consortium name="The Broad Institute Genome Sequencing Center for Infectious Disease"/>
            <person name="Wu L."/>
            <person name="Ma J."/>
        </authorList>
    </citation>
    <scope>NUCLEOTIDE SEQUENCE [LARGE SCALE GENOMIC DNA]</scope>
    <source>
        <strain evidence="2 3">JCM 11896</strain>
    </source>
</reference>
<sequence length="286" mass="29871">MRLDPDMKLARVAALIALVIALSACAATPVKPTGPTVPNGLTGLPMNDARDLLEDRGFKLVGLELAPPAPSGTLVPEQNRPEYWVVSGTVPAAGSPVKSLSFLVKIQVRRVAGAPAVATTTAPAADPQQAAVNDAVKAAGLTLPSNYYGSGYNLAKDACGTLRSGTIAPELWLSRHFGAQGGDELRAYEIVLPMMCPEFMPALDLAESGQTGFGDGTHEIGRQLGFVAPGTFRLTGTADDCYWERTSAGGDIIANKFITHGTAVTVTIRASDGSFTSQNCGSWERA</sequence>
<comment type="caution">
    <text evidence="2">The sequence shown here is derived from an EMBL/GenBank/DDBJ whole genome shotgun (WGS) entry which is preliminary data.</text>
</comment>
<keyword evidence="1" id="KW-0732">Signal</keyword>
<dbReference type="InterPro" id="IPR005543">
    <property type="entry name" value="PASTA_dom"/>
</dbReference>
<dbReference type="EMBL" id="BAAAJK010000005">
    <property type="protein sequence ID" value="GAA1383901.1"/>
    <property type="molecule type" value="Genomic_DNA"/>
</dbReference>
<evidence type="ECO:0000313" key="2">
    <source>
        <dbReference type="EMBL" id="GAA1383901.1"/>
    </source>
</evidence>
<feature type="signal peptide" evidence="1">
    <location>
        <begin position="1"/>
        <end position="26"/>
    </location>
</feature>
<gene>
    <name evidence="2" type="ORF">GCM10009613_13950</name>
</gene>
<keyword evidence="3" id="KW-1185">Reference proteome</keyword>
<protein>
    <recommendedName>
        <fullName evidence="4">PASTA domain-containing protein</fullName>
    </recommendedName>
</protein>
<dbReference type="RefSeq" id="WP_344019575.1">
    <property type="nucleotide sequence ID" value="NZ_BAAAJK010000005.1"/>
</dbReference>
<dbReference type="CDD" id="cd06577">
    <property type="entry name" value="PASTA_pknB"/>
    <property type="match status" value="1"/>
</dbReference>
<feature type="chain" id="PRO_5047317455" description="PASTA domain-containing protein" evidence="1">
    <location>
        <begin position="27"/>
        <end position="286"/>
    </location>
</feature>
<evidence type="ECO:0008006" key="4">
    <source>
        <dbReference type="Google" id="ProtNLM"/>
    </source>
</evidence>
<name>A0ABN1XN74_9PSEU</name>
<dbReference type="Proteomes" id="UP001501414">
    <property type="component" value="Unassembled WGS sequence"/>
</dbReference>
<proteinExistence type="predicted"/>
<organism evidence="2 3">
    <name type="scientific">Pseudonocardia kongjuensis</name>
    <dbReference type="NCBI Taxonomy" id="102227"/>
    <lineage>
        <taxon>Bacteria</taxon>
        <taxon>Bacillati</taxon>
        <taxon>Actinomycetota</taxon>
        <taxon>Actinomycetes</taxon>
        <taxon>Pseudonocardiales</taxon>
        <taxon>Pseudonocardiaceae</taxon>
        <taxon>Pseudonocardia</taxon>
    </lineage>
</organism>
<dbReference type="PROSITE" id="PS51257">
    <property type="entry name" value="PROKAR_LIPOPROTEIN"/>
    <property type="match status" value="1"/>
</dbReference>
<evidence type="ECO:0000313" key="3">
    <source>
        <dbReference type="Proteomes" id="UP001501414"/>
    </source>
</evidence>
<accession>A0ABN1XN74</accession>